<dbReference type="PRINTS" id="PR00072">
    <property type="entry name" value="MALOXRDTASE"/>
</dbReference>
<organism evidence="2 3">
    <name type="scientific">Camellia sinensis var. sinensis</name>
    <name type="common">China tea</name>
    <dbReference type="NCBI Taxonomy" id="542762"/>
    <lineage>
        <taxon>Eukaryota</taxon>
        <taxon>Viridiplantae</taxon>
        <taxon>Streptophyta</taxon>
        <taxon>Embryophyta</taxon>
        <taxon>Tracheophyta</taxon>
        <taxon>Spermatophyta</taxon>
        <taxon>Magnoliopsida</taxon>
        <taxon>eudicotyledons</taxon>
        <taxon>Gunneridae</taxon>
        <taxon>Pentapetalae</taxon>
        <taxon>asterids</taxon>
        <taxon>Ericales</taxon>
        <taxon>Theaceae</taxon>
        <taxon>Camellia</taxon>
    </lineage>
</organism>
<dbReference type="InterPro" id="IPR012302">
    <property type="entry name" value="Malic_NAD-bd"/>
</dbReference>
<proteinExistence type="predicted"/>
<dbReference type="Gene3D" id="3.40.50.720">
    <property type="entry name" value="NAD(P)-binding Rossmann-like Domain"/>
    <property type="match status" value="1"/>
</dbReference>
<dbReference type="InterPro" id="IPR001891">
    <property type="entry name" value="Malic_OxRdtase"/>
</dbReference>
<name>A0A4V6RYF9_CAMSN</name>
<dbReference type="GO" id="GO:0009507">
    <property type="term" value="C:chloroplast"/>
    <property type="evidence" value="ECO:0007669"/>
    <property type="project" value="TreeGrafter"/>
</dbReference>
<dbReference type="Pfam" id="PF03949">
    <property type="entry name" value="Malic_M"/>
    <property type="match status" value="1"/>
</dbReference>
<feature type="domain" description="Malic enzyme NAD-binding" evidence="1">
    <location>
        <begin position="116"/>
        <end position="183"/>
    </location>
</feature>
<dbReference type="InterPro" id="IPR036291">
    <property type="entry name" value="NAD(P)-bd_dom_sf"/>
</dbReference>
<dbReference type="SUPFAM" id="SSF51735">
    <property type="entry name" value="NAD(P)-binding Rossmann-fold domains"/>
    <property type="match status" value="1"/>
</dbReference>
<dbReference type="PANTHER" id="PTHR23406:SF64">
    <property type="entry name" value="NADP-DEPENDENT MALIC ENZYME 3"/>
    <property type="match status" value="1"/>
</dbReference>
<accession>A0A4V6RYF9</accession>
<dbReference type="GO" id="GO:0006108">
    <property type="term" value="P:malate metabolic process"/>
    <property type="evidence" value="ECO:0007669"/>
    <property type="project" value="TreeGrafter"/>
</dbReference>
<protein>
    <recommendedName>
        <fullName evidence="1">Malic enzyme NAD-binding domain-containing protein</fullName>
    </recommendedName>
</protein>
<dbReference type="GO" id="GO:0004473">
    <property type="term" value="F:malate dehydrogenase (decarboxylating) (NADP+) activity"/>
    <property type="evidence" value="ECO:0007669"/>
    <property type="project" value="TreeGrafter"/>
</dbReference>
<dbReference type="Gene3D" id="1.10.238.10">
    <property type="entry name" value="EF-hand"/>
    <property type="match status" value="1"/>
</dbReference>
<dbReference type="PANTHER" id="PTHR23406">
    <property type="entry name" value="MALIC ENZYME-RELATED"/>
    <property type="match status" value="1"/>
</dbReference>
<evidence type="ECO:0000313" key="2">
    <source>
        <dbReference type="EMBL" id="THG10547.1"/>
    </source>
</evidence>
<evidence type="ECO:0000313" key="3">
    <source>
        <dbReference type="Proteomes" id="UP000306102"/>
    </source>
</evidence>
<dbReference type="AlphaFoldDB" id="A0A4V6RYF9"/>
<reference evidence="2 3" key="1">
    <citation type="journal article" date="2018" name="Proc. Natl. Acad. Sci. U.S.A.">
        <title>Draft genome sequence of Camellia sinensis var. sinensis provides insights into the evolution of the tea genome and tea quality.</title>
        <authorList>
            <person name="Wei C."/>
            <person name="Yang H."/>
            <person name="Wang S."/>
            <person name="Zhao J."/>
            <person name="Liu C."/>
            <person name="Gao L."/>
            <person name="Xia E."/>
            <person name="Lu Y."/>
            <person name="Tai Y."/>
            <person name="She G."/>
            <person name="Sun J."/>
            <person name="Cao H."/>
            <person name="Tong W."/>
            <person name="Gao Q."/>
            <person name="Li Y."/>
            <person name="Deng W."/>
            <person name="Jiang X."/>
            <person name="Wang W."/>
            <person name="Chen Q."/>
            <person name="Zhang S."/>
            <person name="Li H."/>
            <person name="Wu J."/>
            <person name="Wang P."/>
            <person name="Li P."/>
            <person name="Shi C."/>
            <person name="Zheng F."/>
            <person name="Jian J."/>
            <person name="Huang B."/>
            <person name="Shan D."/>
            <person name="Shi M."/>
            <person name="Fang C."/>
            <person name="Yue Y."/>
            <person name="Li F."/>
            <person name="Li D."/>
            <person name="Wei S."/>
            <person name="Han B."/>
            <person name="Jiang C."/>
            <person name="Yin Y."/>
            <person name="Xia T."/>
            <person name="Zhang Z."/>
            <person name="Bennetzen J.L."/>
            <person name="Zhao S."/>
            <person name="Wan X."/>
        </authorList>
    </citation>
    <scope>NUCLEOTIDE SEQUENCE [LARGE SCALE GENOMIC DNA]</scope>
    <source>
        <strain evidence="3">cv. Shuchazao</strain>
        <tissue evidence="2">Leaf</tissue>
    </source>
</reference>
<dbReference type="STRING" id="542762.A0A4V6RYF9"/>
<gene>
    <name evidence="2" type="ORF">TEA_028886</name>
</gene>
<evidence type="ECO:0000259" key="1">
    <source>
        <dbReference type="Pfam" id="PF03949"/>
    </source>
</evidence>
<sequence length="189" mass="21345">MCKTGIVFLCLVLKQQILEWSSLVDLLLYAIEDMHSCPIPHIFSLIFMQLLVLSWHMKAATMCEFSKQEFFGGLQALGIDSLEKFRDRMQFMRSELKDEQKFREIYNFAFGWAKEKGTASVVLVGLMAALKLVGGTLAEHTFLFLGVGEAGTGIAELIALEMSKQTEAPLEESRKKIWLVDSKVIKDTT</sequence>
<dbReference type="Proteomes" id="UP000306102">
    <property type="component" value="Unassembled WGS sequence"/>
</dbReference>
<dbReference type="EMBL" id="SDRB02007819">
    <property type="protein sequence ID" value="THG10547.1"/>
    <property type="molecule type" value="Genomic_DNA"/>
</dbReference>
<dbReference type="GO" id="GO:0051287">
    <property type="term" value="F:NAD binding"/>
    <property type="evidence" value="ECO:0007669"/>
    <property type="project" value="InterPro"/>
</dbReference>
<keyword evidence="3" id="KW-1185">Reference proteome</keyword>
<comment type="caution">
    <text evidence="2">The sequence shown here is derived from an EMBL/GenBank/DDBJ whole genome shotgun (WGS) entry which is preliminary data.</text>
</comment>